<dbReference type="EMBL" id="VENC01000012">
    <property type="protein sequence ID" value="MTI99611.1"/>
    <property type="molecule type" value="Genomic_DNA"/>
</dbReference>
<gene>
    <name evidence="2" type="ORF">FH752_13410</name>
    <name evidence="3" type="ORF">KQ249_04625</name>
</gene>
<dbReference type="Proteomes" id="UP000431462">
    <property type="component" value="Unassembled WGS sequence"/>
</dbReference>
<evidence type="ECO:0000313" key="4">
    <source>
        <dbReference type="Proteomes" id="UP000431462"/>
    </source>
</evidence>
<sequence>MKRNILATAIAGMTTLSGSWAATAAEIEFHGDMDNRFQAYTNQRDWFSGGNSGGGTLKDDEPTESFGEVKYRFWAKATSDDKNVTGVFATEIGGIRYGEGSGGDYSGDGVNIETRWAYVDFLVPNTLDQRVSLGLQPVSVNRHVWTETATAAVWKGSLGSGFDYQLLWGRGDSSNESGVDSEQDEGWDGADNFAINLNKRYSPNLSAGLFYLYQMNDQIAEGIGTVNSREYELKSIADNSKYSVSSFGVEMDYGQETSLGRMFVKGTVIGQSGTIEGVNFVPLNGATNPNTNYDLSTFLGRGELGLQFGPNQLTYTVLYASGDGNEQDGDFDAFIATDVDFSDSMIFQENMTSDDYFAETPYILDKGYFMNKLQLDHKVAANITVSGMIVYNRLAEDIALADGSSSKDLGLEFGSKVSYFPYPSLELSAEAAYLASGDAMDALEETALQDGKSDQDIVHVAGRVRYKF</sequence>
<accession>A0A1E3BV17</accession>
<dbReference type="AlphaFoldDB" id="A0A1E3BV17"/>
<feature type="chain" id="PRO_5044370355" description="Porin" evidence="1">
    <location>
        <begin position="25"/>
        <end position="468"/>
    </location>
</feature>
<keyword evidence="1" id="KW-0732">Signal</keyword>
<organism evidence="2 4">
    <name type="scientific">Marinobacter adhaerens</name>
    <dbReference type="NCBI Taxonomy" id="1033846"/>
    <lineage>
        <taxon>Bacteria</taxon>
        <taxon>Pseudomonadati</taxon>
        <taxon>Pseudomonadota</taxon>
        <taxon>Gammaproteobacteria</taxon>
        <taxon>Pseudomonadales</taxon>
        <taxon>Marinobacteraceae</taxon>
        <taxon>Marinobacter</taxon>
    </lineage>
</organism>
<proteinExistence type="predicted"/>
<reference evidence="2 4" key="1">
    <citation type="submission" date="2019-06" db="EMBL/GenBank/DDBJ databases">
        <title>Enrichment of Autotrophic Halophilic Microorganisms from Red Sea Brine Pool Using Microbial Electrosynthesis System.</title>
        <authorList>
            <person name="Alqahtani M.F."/>
            <person name="Bajracharya S."/>
            <person name="Katuri K.P."/>
            <person name="Ali M."/>
            <person name="Saikaly P.E."/>
        </authorList>
    </citation>
    <scope>NUCLEOTIDE SEQUENCE [LARGE SCALE GENOMIC DNA]</scope>
    <source>
        <strain evidence="2">MES15</strain>
    </source>
</reference>
<evidence type="ECO:0000313" key="3">
    <source>
        <dbReference type="EMBL" id="QWV13911.1"/>
    </source>
</evidence>
<keyword evidence="5" id="KW-1185">Reference proteome</keyword>
<reference evidence="3 5" key="2">
    <citation type="submission" date="2021-06" db="EMBL/GenBank/DDBJ databases">
        <title>Microbial metabolic specificity influences pelagic lipid remineralization.</title>
        <authorList>
            <person name="Behrendt L."/>
            <person name="Hunter J.E."/>
            <person name="Alcolombri U."/>
            <person name="Smriga S."/>
            <person name="Mincer T."/>
            <person name="Lowenstein D.P."/>
            <person name="Peaudecerf F.J."/>
            <person name="Fernandez V.I."/>
            <person name="Fredricks H."/>
            <person name="Almblad H."/>
            <person name="Harrison J.J."/>
            <person name="Stocker R."/>
            <person name="Van Mooy B.A.S."/>
        </authorList>
    </citation>
    <scope>NUCLEOTIDE SEQUENCE [LARGE SCALE GENOMIC DNA]</scope>
    <source>
        <strain evidence="3 5">HP15-B</strain>
    </source>
</reference>
<evidence type="ECO:0000256" key="1">
    <source>
        <dbReference type="SAM" id="SignalP"/>
    </source>
</evidence>
<dbReference type="GeneID" id="78558704"/>
<protein>
    <recommendedName>
        <fullName evidence="6">Porin</fullName>
    </recommendedName>
</protein>
<dbReference type="OrthoDB" id="6350363at2"/>
<dbReference type="EMBL" id="CP076686">
    <property type="protein sequence ID" value="QWV13911.1"/>
    <property type="molecule type" value="Genomic_DNA"/>
</dbReference>
<name>A0A1E3BV17_9GAMM</name>
<evidence type="ECO:0008006" key="6">
    <source>
        <dbReference type="Google" id="ProtNLM"/>
    </source>
</evidence>
<evidence type="ECO:0000313" key="2">
    <source>
        <dbReference type="EMBL" id="MTI99611.1"/>
    </source>
</evidence>
<feature type="signal peptide" evidence="1">
    <location>
        <begin position="1"/>
        <end position="24"/>
    </location>
</feature>
<dbReference type="RefSeq" id="WP_014575733.1">
    <property type="nucleotide sequence ID" value="NZ_CBDDHG010000002.1"/>
</dbReference>
<evidence type="ECO:0000313" key="5">
    <source>
        <dbReference type="Proteomes" id="UP000683442"/>
    </source>
</evidence>
<dbReference type="Proteomes" id="UP000683442">
    <property type="component" value="Chromosome"/>
</dbReference>